<organism evidence="7 8">
    <name type="scientific">Maribellus luteus</name>
    <dbReference type="NCBI Taxonomy" id="2305463"/>
    <lineage>
        <taxon>Bacteria</taxon>
        <taxon>Pseudomonadati</taxon>
        <taxon>Bacteroidota</taxon>
        <taxon>Bacteroidia</taxon>
        <taxon>Marinilabiliales</taxon>
        <taxon>Prolixibacteraceae</taxon>
        <taxon>Maribellus</taxon>
    </lineage>
</organism>
<dbReference type="InterPro" id="IPR019801">
    <property type="entry name" value="Glyco_hydro_35_CS"/>
</dbReference>
<gene>
    <name evidence="7" type="ORF">D1614_21575</name>
</gene>
<sequence>MILLNYKTRNIAQPARQLFLLLAVLMLLHNDLYATDFQIDLRKISYPVLKGDFQMGNPGPGGQEIELNSLYMTIGGEPVLPVMGEFHYSRYDHRYWKETLLKMKASGITIVSTYVLWIYHEEIEGQMNWTGNNNLRKFIQLCDEVGLLVHLRFGPYCNAECRNGGLPDWLMQKTYIRKRYNDPLYLAYTRRWYQAVFRQVEGLLYKDGGPVMGLQLENEYVTEGHVVSHLMELKKIAIEEGFDVPVYSMTHWMASDYPKKEIIPYAGYYIETPWTRGTDELPVSNFQFFSYNRLSDNIGTDLIQLDGEVQSLNSQEVESPYFTCEVGLGTPSFYHRRPIVPEEMAGANINLRLGCGVNLMGYYMYSGGSNQVGKLTTLESSTSRVSYDYQAPLREFGQIGAVMSETKKYNYFMNDFGSDLARQVAYLPASNNDTANLQWAVRTDGNQGYLFCSNYLYKRSRKNFENVQFEVKLKTETLKIPRTAVTIKDGAYFMWPFNLEMGQVQLKYATVQPIAKLQNGKDKLWAFFGDDAIPAEYFFSAGGIKNIKAANGKVRKEANGYFVSDLNPGTDCLIEIEQKDGSVIKVLTLTEEQSDKVWKFKNTDTEYLAMTESGIFIEDGQLTLFAEANKQQVLIYPELSVNQPTDGIFEVHDFEKDILRLPVEAVGYRPMEKSKWIESASNTGKSIITKVLDARSLAGVKEATLRCSASQPVSAFLNNILIDLKQNGNYWEADLNGTFNNGVNDIRIESENPGLQFIGEIESLMNNGSRLHWATDQTWESVGENRMPVNRLGWQGENKLPSFKWRKDDGLDYYEIKLPADMLFGKEELRLAISFRGDRADAYLGEELISDYLFDGTDWVIGINRYRDRLQDNPLLLRAKAFDRANPDIYFEKYVDKTGLDQAAITTIELHPEYRFKLDLEN</sequence>
<dbReference type="InterPro" id="IPR001944">
    <property type="entry name" value="Glycoside_Hdrlase_35"/>
</dbReference>
<dbReference type="InterPro" id="IPR031330">
    <property type="entry name" value="Gly_Hdrlase_35_cat"/>
</dbReference>
<comment type="caution">
    <text evidence="7">The sequence shown here is derived from an EMBL/GenBank/DDBJ whole genome shotgun (WGS) entry which is preliminary data.</text>
</comment>
<feature type="domain" description="Glycoside hydrolase 35 catalytic" evidence="6">
    <location>
        <begin position="72"/>
        <end position="407"/>
    </location>
</feature>
<dbReference type="PROSITE" id="PS01182">
    <property type="entry name" value="GLYCOSYL_HYDROL_F35"/>
    <property type="match status" value="1"/>
</dbReference>
<protein>
    <recommendedName>
        <fullName evidence="4">Beta-galactosidase</fullName>
        <ecNumber evidence="4">3.2.1.23</ecNumber>
    </recommendedName>
</protein>
<evidence type="ECO:0000256" key="3">
    <source>
        <dbReference type="ARBA" id="ARBA00023295"/>
    </source>
</evidence>
<dbReference type="Pfam" id="PF01301">
    <property type="entry name" value="Glyco_hydro_35"/>
    <property type="match status" value="1"/>
</dbReference>
<keyword evidence="8" id="KW-1185">Reference proteome</keyword>
<dbReference type="RefSeq" id="WP_119440077.1">
    <property type="nucleotide sequence ID" value="NZ_QWGR01000020.1"/>
</dbReference>
<dbReference type="InterPro" id="IPR017853">
    <property type="entry name" value="GH"/>
</dbReference>
<dbReference type="SUPFAM" id="SSF51445">
    <property type="entry name" value="(Trans)glycosidases"/>
    <property type="match status" value="1"/>
</dbReference>
<comment type="catalytic activity">
    <reaction evidence="4">
        <text>Hydrolysis of terminal non-reducing beta-D-galactose residues in beta-D-galactosides.</text>
        <dbReference type="EC" id="3.2.1.23"/>
    </reaction>
</comment>
<accession>A0A399STJ2</accession>
<dbReference type="OrthoDB" id="703126at2"/>
<proteinExistence type="inferred from homology"/>
<comment type="similarity">
    <text evidence="1 5">Belongs to the glycosyl hydrolase 35 family.</text>
</comment>
<dbReference type="Proteomes" id="UP000265926">
    <property type="component" value="Unassembled WGS sequence"/>
</dbReference>
<name>A0A399STJ2_9BACT</name>
<dbReference type="GO" id="GO:0005975">
    <property type="term" value="P:carbohydrate metabolic process"/>
    <property type="evidence" value="ECO:0007669"/>
    <property type="project" value="InterPro"/>
</dbReference>
<evidence type="ECO:0000313" key="8">
    <source>
        <dbReference type="Proteomes" id="UP000265926"/>
    </source>
</evidence>
<reference evidence="7 8" key="1">
    <citation type="submission" date="2018-08" db="EMBL/GenBank/DDBJ databases">
        <title>Pallidiluteibacterium maritimus gen. nov., sp. nov., isolated from coastal sediment.</title>
        <authorList>
            <person name="Zhou L.Y."/>
        </authorList>
    </citation>
    <scope>NUCLEOTIDE SEQUENCE [LARGE SCALE GENOMIC DNA]</scope>
    <source>
        <strain evidence="7 8">XSD2</strain>
    </source>
</reference>
<evidence type="ECO:0000256" key="1">
    <source>
        <dbReference type="ARBA" id="ARBA00009809"/>
    </source>
</evidence>
<evidence type="ECO:0000259" key="6">
    <source>
        <dbReference type="Pfam" id="PF01301"/>
    </source>
</evidence>
<evidence type="ECO:0000313" key="7">
    <source>
        <dbReference type="EMBL" id="RIJ45731.1"/>
    </source>
</evidence>
<evidence type="ECO:0000256" key="5">
    <source>
        <dbReference type="RuleBase" id="RU003679"/>
    </source>
</evidence>
<keyword evidence="3 4" id="KW-0326">Glycosidase</keyword>
<evidence type="ECO:0000256" key="4">
    <source>
        <dbReference type="RuleBase" id="RU000675"/>
    </source>
</evidence>
<dbReference type="GO" id="GO:0004565">
    <property type="term" value="F:beta-galactosidase activity"/>
    <property type="evidence" value="ECO:0007669"/>
    <property type="project" value="UniProtKB-EC"/>
</dbReference>
<dbReference type="EC" id="3.2.1.23" evidence="4"/>
<dbReference type="EMBL" id="QWGR01000020">
    <property type="protein sequence ID" value="RIJ45731.1"/>
    <property type="molecule type" value="Genomic_DNA"/>
</dbReference>
<evidence type="ECO:0000256" key="2">
    <source>
        <dbReference type="ARBA" id="ARBA00022801"/>
    </source>
</evidence>
<dbReference type="Gene3D" id="3.20.20.80">
    <property type="entry name" value="Glycosidases"/>
    <property type="match status" value="1"/>
</dbReference>
<dbReference type="PANTHER" id="PTHR23421">
    <property type="entry name" value="BETA-GALACTOSIDASE RELATED"/>
    <property type="match status" value="1"/>
</dbReference>
<dbReference type="PRINTS" id="PR00742">
    <property type="entry name" value="GLHYDRLASE35"/>
</dbReference>
<keyword evidence="2 4" id="KW-0378">Hydrolase</keyword>
<dbReference type="AlphaFoldDB" id="A0A399STJ2"/>